<dbReference type="GO" id="GO:0004674">
    <property type="term" value="F:protein serine/threonine kinase activity"/>
    <property type="evidence" value="ECO:0007669"/>
    <property type="project" value="TreeGrafter"/>
</dbReference>
<evidence type="ECO:0000256" key="1">
    <source>
        <dbReference type="ARBA" id="ARBA00022741"/>
    </source>
</evidence>
<keyword evidence="5" id="KW-1185">Reference proteome</keyword>
<feature type="non-terminal residue" evidence="4">
    <location>
        <position position="1"/>
    </location>
</feature>
<evidence type="ECO:0000313" key="4">
    <source>
        <dbReference type="EMBL" id="RKP02726.1"/>
    </source>
</evidence>
<dbReference type="PANTHER" id="PTHR24346">
    <property type="entry name" value="MAP/MICROTUBULE AFFINITY-REGULATING KINASE"/>
    <property type="match status" value="1"/>
</dbReference>
<keyword evidence="1" id="KW-0547">Nucleotide-binding</keyword>
<dbReference type="GO" id="GO:0005634">
    <property type="term" value="C:nucleus"/>
    <property type="evidence" value="ECO:0007669"/>
    <property type="project" value="TreeGrafter"/>
</dbReference>
<feature type="domain" description="Protein kinase" evidence="3">
    <location>
        <begin position="9"/>
        <end position="268"/>
    </location>
</feature>
<dbReference type="EMBL" id="ML014136">
    <property type="protein sequence ID" value="RKP02726.1"/>
    <property type="molecule type" value="Genomic_DNA"/>
</dbReference>
<dbReference type="GO" id="GO:0005524">
    <property type="term" value="F:ATP binding"/>
    <property type="evidence" value="ECO:0007669"/>
    <property type="project" value="UniProtKB-KW"/>
</dbReference>
<dbReference type="PROSITE" id="PS50011">
    <property type="entry name" value="PROTEIN_KINASE_DOM"/>
    <property type="match status" value="1"/>
</dbReference>
<dbReference type="InterPro" id="IPR008271">
    <property type="entry name" value="Ser/Thr_kinase_AS"/>
</dbReference>
<dbReference type="GO" id="GO:0035556">
    <property type="term" value="P:intracellular signal transduction"/>
    <property type="evidence" value="ECO:0007669"/>
    <property type="project" value="TreeGrafter"/>
</dbReference>
<dbReference type="PROSITE" id="PS00108">
    <property type="entry name" value="PROTEIN_KINASE_ST"/>
    <property type="match status" value="1"/>
</dbReference>
<evidence type="ECO:0000313" key="5">
    <source>
        <dbReference type="Proteomes" id="UP000274922"/>
    </source>
</evidence>
<dbReference type="InterPro" id="IPR000719">
    <property type="entry name" value="Prot_kinase_dom"/>
</dbReference>
<dbReference type="Gene3D" id="3.30.200.20">
    <property type="entry name" value="Phosphorylase Kinase, domain 1"/>
    <property type="match status" value="1"/>
</dbReference>
<organism evidence="4 5">
    <name type="scientific">Caulochytrium protostelioides</name>
    <dbReference type="NCBI Taxonomy" id="1555241"/>
    <lineage>
        <taxon>Eukaryota</taxon>
        <taxon>Fungi</taxon>
        <taxon>Fungi incertae sedis</taxon>
        <taxon>Chytridiomycota</taxon>
        <taxon>Chytridiomycota incertae sedis</taxon>
        <taxon>Chytridiomycetes</taxon>
        <taxon>Caulochytriales</taxon>
        <taxon>Caulochytriaceae</taxon>
        <taxon>Caulochytrium</taxon>
    </lineage>
</organism>
<dbReference type="Gene3D" id="1.10.510.10">
    <property type="entry name" value="Transferase(Phosphotransferase) domain 1"/>
    <property type="match status" value="1"/>
</dbReference>
<gene>
    <name evidence="4" type="ORF">CXG81DRAFT_1970</name>
</gene>
<dbReference type="AlphaFoldDB" id="A0A4P9XBG1"/>
<dbReference type="OrthoDB" id="10252171at2759"/>
<dbReference type="SMART" id="SM00220">
    <property type="entry name" value="S_TKc"/>
    <property type="match status" value="1"/>
</dbReference>
<evidence type="ECO:0000256" key="2">
    <source>
        <dbReference type="ARBA" id="ARBA00022840"/>
    </source>
</evidence>
<dbReference type="GO" id="GO:0005829">
    <property type="term" value="C:cytosol"/>
    <property type="evidence" value="ECO:0007669"/>
    <property type="project" value="TreeGrafter"/>
</dbReference>
<keyword evidence="2" id="KW-0067">ATP-binding</keyword>
<dbReference type="SUPFAM" id="SSF56112">
    <property type="entry name" value="Protein kinase-like (PK-like)"/>
    <property type="match status" value="1"/>
</dbReference>
<dbReference type="Proteomes" id="UP000274922">
    <property type="component" value="Unassembled WGS sequence"/>
</dbReference>
<accession>A0A4P9XBG1</accession>
<protein>
    <recommendedName>
        <fullName evidence="3">Protein kinase domain-containing protein</fullName>
    </recommendedName>
</protein>
<name>A0A4P9XBG1_9FUNG</name>
<dbReference type="Pfam" id="PF00069">
    <property type="entry name" value="Pkinase"/>
    <property type="match status" value="2"/>
</dbReference>
<proteinExistence type="predicted"/>
<feature type="non-terminal residue" evidence="4">
    <location>
        <position position="268"/>
    </location>
</feature>
<reference evidence="5" key="1">
    <citation type="journal article" date="2018" name="Nat. Microbiol.">
        <title>Leveraging single-cell genomics to expand the fungal tree of life.</title>
        <authorList>
            <person name="Ahrendt S.R."/>
            <person name="Quandt C.A."/>
            <person name="Ciobanu D."/>
            <person name="Clum A."/>
            <person name="Salamov A."/>
            <person name="Andreopoulos B."/>
            <person name="Cheng J.F."/>
            <person name="Woyke T."/>
            <person name="Pelin A."/>
            <person name="Henrissat B."/>
            <person name="Reynolds N.K."/>
            <person name="Benny G.L."/>
            <person name="Smith M.E."/>
            <person name="James T.Y."/>
            <person name="Grigoriev I.V."/>
        </authorList>
    </citation>
    <scope>NUCLEOTIDE SEQUENCE [LARGE SCALE GENOMIC DNA]</scope>
    <source>
        <strain evidence="5">ATCC 52028</strain>
    </source>
</reference>
<dbReference type="PANTHER" id="PTHR24346:SF51">
    <property type="entry name" value="PAS DOMAIN-CONTAINING SERINE_THREONINE-PROTEIN KINASE"/>
    <property type="match status" value="1"/>
</dbReference>
<dbReference type="InterPro" id="IPR011009">
    <property type="entry name" value="Kinase-like_dom_sf"/>
</dbReference>
<dbReference type="STRING" id="1555241.A0A4P9XBG1"/>
<evidence type="ECO:0000259" key="3">
    <source>
        <dbReference type="PROSITE" id="PS50011"/>
    </source>
</evidence>
<sequence length="268" mass="30072">LAPGFMAHYELNEILGEGISSFVSASTRRRDGMTTATKFLFKERILVSSWVRDRVLGTVPRELSILRRLKHPNIIEFLDCYEDEWYIYLVMENHGSHWSCPPDAAAAAASATSEGLAATASDAPTLPSLLDANDAASADADAELGSSRDLFECIETMHVRFTEHDVRFIFRQIAHAVAYLHARGFVHQDVKEENVVVNAQFHVKLIDFGVAAPIPETRDDWFDTFHGTTLYAAPEILRGDEWRGPEQDVWASGILLYTLVFGRRPFSE</sequence>
<dbReference type="GO" id="GO:0045719">
    <property type="term" value="P:negative regulation of glycogen biosynthetic process"/>
    <property type="evidence" value="ECO:0007669"/>
    <property type="project" value="TreeGrafter"/>
</dbReference>